<evidence type="ECO:0000256" key="1">
    <source>
        <dbReference type="SAM" id="MobiDB-lite"/>
    </source>
</evidence>
<feature type="compositionally biased region" description="Basic residues" evidence="1">
    <location>
        <begin position="48"/>
        <end position="71"/>
    </location>
</feature>
<evidence type="ECO:0000313" key="2">
    <source>
        <dbReference type="EMBL" id="KAJ1126403.1"/>
    </source>
</evidence>
<organism evidence="2 3">
    <name type="scientific">Pleurodeles waltl</name>
    <name type="common">Iberian ribbed newt</name>
    <dbReference type="NCBI Taxonomy" id="8319"/>
    <lineage>
        <taxon>Eukaryota</taxon>
        <taxon>Metazoa</taxon>
        <taxon>Chordata</taxon>
        <taxon>Craniata</taxon>
        <taxon>Vertebrata</taxon>
        <taxon>Euteleostomi</taxon>
        <taxon>Amphibia</taxon>
        <taxon>Batrachia</taxon>
        <taxon>Caudata</taxon>
        <taxon>Salamandroidea</taxon>
        <taxon>Salamandridae</taxon>
        <taxon>Pleurodelinae</taxon>
        <taxon>Pleurodeles</taxon>
    </lineage>
</organism>
<protein>
    <submittedName>
        <fullName evidence="2">Uncharacterized protein</fullName>
    </submittedName>
</protein>
<sequence>MGGSGLGKPRGFPESRVALGGVRAASQRENGGRAARGGRSTGLGGKAKLGRSCRAHQKEKKERQRVRARSA</sequence>
<dbReference type="Proteomes" id="UP001066276">
    <property type="component" value="Chromosome 7"/>
</dbReference>
<keyword evidence="3" id="KW-1185">Reference proteome</keyword>
<proteinExistence type="predicted"/>
<dbReference type="EMBL" id="JANPWB010000011">
    <property type="protein sequence ID" value="KAJ1126403.1"/>
    <property type="molecule type" value="Genomic_DNA"/>
</dbReference>
<dbReference type="AlphaFoldDB" id="A0AAV7PKV9"/>
<feature type="region of interest" description="Disordered" evidence="1">
    <location>
        <begin position="1"/>
        <end position="71"/>
    </location>
</feature>
<reference evidence="2" key="1">
    <citation type="journal article" date="2022" name="bioRxiv">
        <title>Sequencing and chromosome-scale assembly of the giantPleurodeles waltlgenome.</title>
        <authorList>
            <person name="Brown T."/>
            <person name="Elewa A."/>
            <person name="Iarovenko S."/>
            <person name="Subramanian E."/>
            <person name="Araus A.J."/>
            <person name="Petzold A."/>
            <person name="Susuki M."/>
            <person name="Suzuki K.-i.T."/>
            <person name="Hayashi T."/>
            <person name="Toyoda A."/>
            <person name="Oliveira C."/>
            <person name="Osipova E."/>
            <person name="Leigh N.D."/>
            <person name="Simon A."/>
            <person name="Yun M.H."/>
        </authorList>
    </citation>
    <scope>NUCLEOTIDE SEQUENCE</scope>
    <source>
        <strain evidence="2">20211129_DDA</strain>
        <tissue evidence="2">Liver</tissue>
    </source>
</reference>
<accession>A0AAV7PKV9</accession>
<gene>
    <name evidence="2" type="ORF">NDU88_004811</name>
</gene>
<name>A0AAV7PKV9_PLEWA</name>
<evidence type="ECO:0000313" key="3">
    <source>
        <dbReference type="Proteomes" id="UP001066276"/>
    </source>
</evidence>
<comment type="caution">
    <text evidence="2">The sequence shown here is derived from an EMBL/GenBank/DDBJ whole genome shotgun (WGS) entry which is preliminary data.</text>
</comment>